<comment type="caution">
    <text evidence="2">The sequence shown here is derived from an EMBL/GenBank/DDBJ whole genome shotgun (WGS) entry which is preliminary data.</text>
</comment>
<feature type="compositionally biased region" description="Low complexity" evidence="1">
    <location>
        <begin position="15"/>
        <end position="28"/>
    </location>
</feature>
<feature type="compositionally biased region" description="Basic residues" evidence="1">
    <location>
        <begin position="1"/>
        <end position="14"/>
    </location>
</feature>
<evidence type="ECO:0000256" key="1">
    <source>
        <dbReference type="SAM" id="MobiDB-lite"/>
    </source>
</evidence>
<reference evidence="2 3" key="1">
    <citation type="submission" date="2020-08" db="EMBL/GenBank/DDBJ databases">
        <title>Sequencing the genomes of 1000 actinobacteria strains.</title>
        <authorList>
            <person name="Klenk H.-P."/>
        </authorList>
    </citation>
    <scope>NUCLEOTIDE SEQUENCE [LARGE SCALE GENOMIC DNA]</scope>
    <source>
        <strain evidence="2 3">DSM 45790</strain>
    </source>
</reference>
<feature type="region of interest" description="Disordered" evidence="1">
    <location>
        <begin position="1"/>
        <end position="30"/>
    </location>
</feature>
<keyword evidence="3" id="KW-1185">Reference proteome</keyword>
<gene>
    <name evidence="2" type="ORF">BJ981_003398</name>
</gene>
<evidence type="ECO:0000313" key="3">
    <source>
        <dbReference type="Proteomes" id="UP000588112"/>
    </source>
</evidence>
<proteinExistence type="predicted"/>
<dbReference type="EMBL" id="JACHBR010000001">
    <property type="protein sequence ID" value="MBB5627699.1"/>
    <property type="molecule type" value="Genomic_DNA"/>
</dbReference>
<dbReference type="AlphaFoldDB" id="A0A7W9DR41"/>
<name>A0A7W9DR41_9ACTN</name>
<sequence>MPSRPPARRTRARRATSPAAPSCAATPTVRDGIHVTVHSVSKR</sequence>
<organism evidence="2 3">
    <name type="scientific">Sphaerisporangium krabiense</name>
    <dbReference type="NCBI Taxonomy" id="763782"/>
    <lineage>
        <taxon>Bacteria</taxon>
        <taxon>Bacillati</taxon>
        <taxon>Actinomycetota</taxon>
        <taxon>Actinomycetes</taxon>
        <taxon>Streptosporangiales</taxon>
        <taxon>Streptosporangiaceae</taxon>
        <taxon>Sphaerisporangium</taxon>
    </lineage>
</organism>
<dbReference type="Proteomes" id="UP000588112">
    <property type="component" value="Unassembled WGS sequence"/>
</dbReference>
<protein>
    <submittedName>
        <fullName evidence="2">Uncharacterized protein</fullName>
    </submittedName>
</protein>
<accession>A0A7W9DR41</accession>
<evidence type="ECO:0000313" key="2">
    <source>
        <dbReference type="EMBL" id="MBB5627699.1"/>
    </source>
</evidence>